<dbReference type="Pfam" id="PF08241">
    <property type="entry name" value="Methyltransf_11"/>
    <property type="match status" value="1"/>
</dbReference>
<dbReference type="CDD" id="cd02440">
    <property type="entry name" value="AdoMet_MTases"/>
    <property type="match status" value="1"/>
</dbReference>
<dbReference type="Gene3D" id="3.40.50.150">
    <property type="entry name" value="Vaccinia Virus protein VP39"/>
    <property type="match status" value="1"/>
</dbReference>
<feature type="domain" description="Methyltransferase type 11" evidence="1">
    <location>
        <begin position="51"/>
        <end position="141"/>
    </location>
</feature>
<dbReference type="OrthoDB" id="9816564at2"/>
<dbReference type="AlphaFoldDB" id="A0A5E7UXU0"/>
<accession>A0A5E7UXU0</accession>
<gene>
    <name evidence="2" type="ORF">PS941_04346</name>
</gene>
<dbReference type="SUPFAM" id="SSF53335">
    <property type="entry name" value="S-adenosyl-L-methionine-dependent methyltransferases"/>
    <property type="match status" value="1"/>
</dbReference>
<dbReference type="Proteomes" id="UP000326452">
    <property type="component" value="Unassembled WGS sequence"/>
</dbReference>
<evidence type="ECO:0000313" key="3">
    <source>
        <dbReference type="Proteomes" id="UP000326452"/>
    </source>
</evidence>
<organism evidence="2 3">
    <name type="scientific">Pseudomonas fluorescens</name>
    <dbReference type="NCBI Taxonomy" id="294"/>
    <lineage>
        <taxon>Bacteria</taxon>
        <taxon>Pseudomonadati</taxon>
        <taxon>Pseudomonadota</taxon>
        <taxon>Gammaproteobacteria</taxon>
        <taxon>Pseudomonadales</taxon>
        <taxon>Pseudomonadaceae</taxon>
        <taxon>Pseudomonas</taxon>
    </lineage>
</organism>
<name>A0A5E7UXU0_PSEFL</name>
<dbReference type="RefSeq" id="WP_150694167.1">
    <property type="nucleotide sequence ID" value="NZ_CABVJC010000008.1"/>
</dbReference>
<dbReference type="PANTHER" id="PTHR43591">
    <property type="entry name" value="METHYLTRANSFERASE"/>
    <property type="match status" value="1"/>
</dbReference>
<dbReference type="GO" id="GO:0008757">
    <property type="term" value="F:S-adenosylmethionine-dependent methyltransferase activity"/>
    <property type="evidence" value="ECO:0007669"/>
    <property type="project" value="InterPro"/>
</dbReference>
<dbReference type="InterPro" id="IPR029063">
    <property type="entry name" value="SAM-dependent_MTases_sf"/>
</dbReference>
<dbReference type="EMBL" id="CABVJC010000008">
    <property type="protein sequence ID" value="VVQ16111.1"/>
    <property type="molecule type" value="Genomic_DNA"/>
</dbReference>
<reference evidence="2 3" key="1">
    <citation type="submission" date="2019-09" db="EMBL/GenBank/DDBJ databases">
        <authorList>
            <person name="Chandra G."/>
            <person name="Truman W A."/>
        </authorList>
    </citation>
    <scope>NUCLEOTIDE SEQUENCE [LARGE SCALE GENOMIC DNA]</scope>
    <source>
        <strain evidence="2">PS941</strain>
    </source>
</reference>
<evidence type="ECO:0000259" key="1">
    <source>
        <dbReference type="Pfam" id="PF08241"/>
    </source>
</evidence>
<dbReference type="InterPro" id="IPR013216">
    <property type="entry name" value="Methyltransf_11"/>
</dbReference>
<proteinExistence type="predicted"/>
<sequence length="1176" mass="132800">MVSNSTGSGYDYAGQYNDFWSRSDRMGTDSYLDRNELVDSIIESVGYGKVLDLGCGEGRLVRALTERGLDAYGLDISQVAINRANSYMPGRFFCGSALELPFDDQEFDTVVSTDCLEHIHPDDVPRAIAEIRRVCKKHAYLQIATTQDRDGHWHLTVEGRDWWESSFFKNGFVRNPTYYKINSLADLSSSHWQITILMDVNPSWPNGDLTAGAFTSVAAESHAYLAVYKELTEFIKPGDVVFNWSDGSGEGGAVIRSLSNAGSVSLFVAEESESQAWKASSNRNSSLKLFSCADFQAECLNAVGRVNVVIIDSTKPSVLQCDDSYRALVPGGRLIRLHAVSDLAEAFEFAPPQSDYVFEKSGELSLLGVTYKYSVYMASIDQPHKSFVSSVHGYNAPPLNLINFERDYVNPWFPLGAVVNGVRTSNFELIGSMCSRVLAEESKVNTADFGASLCVMGYRLLERQEVSHDELKRYISMIDVFCTAQVDIQNAHLFRWLVSLSYLKAKLLLKAGALDEAAAELLNLVKHDVRRFSPTLGTKIVSAYIDLGNIRCALHDYESAVDSWTRGMHTGIEFLQADEVEWIGDPDLPIKGALYEATQIADLINTCTLSLRALKLYLAGVLPFNRIWEDASDSVFKINKKRFNLLEKQGARLASVEDAYFAQADLLEKRWDVMQSMEGMIQQRDEAIAHQGKMLEERWEAMQSMEAMIEERWAVMQSMEAMIEERDQIIAQHQTIDFVSHKGGVAECKVENQRFLEEVLASVANQVPFVDLALTNYVFTAKLYEAMQASDVRDLFFFAREGQSLKQMFDFYQASKKPKMPIRTHYLQVSRRSTLLLSLGKLEEESFDTLFRQYRQLSISEFLKSLVLEEHGPHLEQVLGVAPGAFDTVEHDLPTASVFTDLLQLQEFKHLYEAERASRSEAFLAYIDSMVVGGVPSELHVVDVGWKGSIQDNVFNWLKRLRGDAAVIKGYYLGLVAPGNLNSNNQKNGLVFSNINSLSDGFHVFNENRSLFEVVLHADHGSAQKYIKESNKEVVVVQDEFLEKQMIEDKILTVSREMMRLFEKVVNVMAVTPIAEDQLLRLAIKRHARMVFEPTESEVQWLLGLSHRENFGVFAESRFIVSTTKPTLKDRVEFTVNLLLRRRPSELGFWPWLAIKAKGVIGLSTVYKLFRLWKSR</sequence>
<protein>
    <recommendedName>
        <fullName evidence="1">Methyltransferase type 11 domain-containing protein</fullName>
    </recommendedName>
</protein>
<evidence type="ECO:0000313" key="2">
    <source>
        <dbReference type="EMBL" id="VVQ16111.1"/>
    </source>
</evidence>